<sequence length="378" mass="40958">MKLRKAAALVLVTVMAATVLTGCGKGNTGEGETKGADREKALDLRTLTQDEIEEGAKKEGRVSSVGMPDEWAHWDLSWASILEKYGLEHDDVDLSSGEEIATFVAEKDDPTKDVGDVGYAFTSTAMDEGCLQPYKVSSWDSIPDWAKDPDGNWTVSYTGTTCFIFNDAAIEGELPTTWQELMDSEIVVNMGNVVGGASSQANILACAIAMGGGFDNVQPGIDYFKKLAEQGRIHPSEGQVSEMVSGEVECFGGRFDFNGTAWADEYNAQELEGLHITTVIPQDGAITTGYALIINKWAPHPHAAAQTVEYMLSEEGQIERAYGGARPIRSDVEIPEDAPVLGDEWYENTTSPESADALQEACDEIARLWEEEVIPLLG</sequence>
<gene>
    <name evidence="3" type="ORF">NQ502_05555</name>
</gene>
<protein>
    <submittedName>
        <fullName evidence="3">Extracellular solute-binding protein</fullName>
    </submittedName>
</protein>
<evidence type="ECO:0000256" key="1">
    <source>
        <dbReference type="ARBA" id="ARBA00022729"/>
    </source>
</evidence>
<evidence type="ECO:0000313" key="3">
    <source>
        <dbReference type="EMBL" id="UWP60503.1"/>
    </source>
</evidence>
<dbReference type="SUPFAM" id="SSF53850">
    <property type="entry name" value="Periplasmic binding protein-like II"/>
    <property type="match status" value="1"/>
</dbReference>
<dbReference type="EMBL" id="CP102290">
    <property type="protein sequence ID" value="UWP60503.1"/>
    <property type="molecule type" value="Genomic_DNA"/>
</dbReference>
<keyword evidence="1 2" id="KW-0732">Signal</keyword>
<dbReference type="Gene3D" id="3.40.190.10">
    <property type="entry name" value="Periplasmic binding protein-like II"/>
    <property type="match status" value="2"/>
</dbReference>
<proteinExistence type="predicted"/>
<name>A0ABY5VKC5_9FIRM</name>
<dbReference type="PANTHER" id="PTHR30006">
    <property type="entry name" value="THIAMINE-BINDING PERIPLASMIC PROTEIN-RELATED"/>
    <property type="match status" value="1"/>
</dbReference>
<keyword evidence="4" id="KW-1185">Reference proteome</keyword>
<reference evidence="3" key="1">
    <citation type="journal article" date="2022" name="Cell">
        <title>Design, construction, and in vivo augmentation of a complex gut microbiome.</title>
        <authorList>
            <person name="Cheng A.G."/>
            <person name="Ho P.Y."/>
            <person name="Aranda-Diaz A."/>
            <person name="Jain S."/>
            <person name="Yu F.B."/>
            <person name="Meng X."/>
            <person name="Wang M."/>
            <person name="Iakiviak M."/>
            <person name="Nagashima K."/>
            <person name="Zhao A."/>
            <person name="Murugkar P."/>
            <person name="Patil A."/>
            <person name="Atabakhsh K."/>
            <person name="Weakley A."/>
            <person name="Yan J."/>
            <person name="Brumbaugh A.R."/>
            <person name="Higginbottom S."/>
            <person name="Dimas A."/>
            <person name="Shiver A.L."/>
            <person name="Deutschbauer A."/>
            <person name="Neff N."/>
            <person name="Sonnenburg J.L."/>
            <person name="Huang K.C."/>
            <person name="Fischbach M.A."/>
        </authorList>
    </citation>
    <scope>NUCLEOTIDE SEQUENCE</scope>
    <source>
        <strain evidence="3">DSM 19829</strain>
    </source>
</reference>
<evidence type="ECO:0000313" key="4">
    <source>
        <dbReference type="Proteomes" id="UP001060164"/>
    </source>
</evidence>
<dbReference type="Proteomes" id="UP001060164">
    <property type="component" value="Chromosome"/>
</dbReference>
<organism evidence="3 4">
    <name type="scientific">Ruminococcus gauvreauii</name>
    <dbReference type="NCBI Taxonomy" id="438033"/>
    <lineage>
        <taxon>Bacteria</taxon>
        <taxon>Bacillati</taxon>
        <taxon>Bacillota</taxon>
        <taxon>Clostridia</taxon>
        <taxon>Eubacteriales</taxon>
        <taxon>Oscillospiraceae</taxon>
        <taxon>Ruminococcus</taxon>
    </lineage>
</organism>
<dbReference type="PANTHER" id="PTHR30006:SF2">
    <property type="entry name" value="ABC TRANSPORTER SUBSTRATE-BINDING PROTEIN"/>
    <property type="match status" value="1"/>
</dbReference>
<evidence type="ECO:0000256" key="2">
    <source>
        <dbReference type="SAM" id="SignalP"/>
    </source>
</evidence>
<dbReference type="RefSeq" id="WP_028530086.1">
    <property type="nucleotide sequence ID" value="NZ_CABLBR010000042.1"/>
</dbReference>
<feature type="chain" id="PRO_5046093649" evidence="2">
    <location>
        <begin position="22"/>
        <end position="378"/>
    </location>
</feature>
<dbReference type="Pfam" id="PF13343">
    <property type="entry name" value="SBP_bac_6"/>
    <property type="match status" value="1"/>
</dbReference>
<accession>A0ABY5VKC5</accession>
<dbReference type="PROSITE" id="PS51257">
    <property type="entry name" value="PROKAR_LIPOPROTEIN"/>
    <property type="match status" value="1"/>
</dbReference>
<feature type="signal peptide" evidence="2">
    <location>
        <begin position="1"/>
        <end position="21"/>
    </location>
</feature>